<dbReference type="PANTHER" id="PTHR41773:SF1">
    <property type="entry name" value="RELA_SPOT DOMAIN-CONTAINING PROTEIN"/>
    <property type="match status" value="1"/>
</dbReference>
<dbReference type="Proteomes" id="UP000243525">
    <property type="component" value="Unassembled WGS sequence"/>
</dbReference>
<dbReference type="InterPro" id="IPR007685">
    <property type="entry name" value="RelA_SpoT"/>
</dbReference>
<dbReference type="GO" id="GO:0016740">
    <property type="term" value="F:transferase activity"/>
    <property type="evidence" value="ECO:0007669"/>
    <property type="project" value="UniProtKB-KW"/>
</dbReference>
<proteinExistence type="predicted"/>
<dbReference type="AlphaFoldDB" id="A0A2T5C1B8"/>
<evidence type="ECO:0000313" key="2">
    <source>
        <dbReference type="EMBL" id="PTN08451.1"/>
    </source>
</evidence>
<accession>A0A2T5C1B8</accession>
<protein>
    <submittedName>
        <fullName evidence="2">PpGpp synthetase/RelA/SpoT-type nucleotidyltransferase</fullName>
    </submittedName>
</protein>
<dbReference type="InterPro" id="IPR043519">
    <property type="entry name" value="NT_sf"/>
</dbReference>
<gene>
    <name evidence="2" type="ORF">C8N47_1087</name>
</gene>
<dbReference type="PANTHER" id="PTHR41773">
    <property type="entry name" value="GTP PYROPHOSPHATASE-RELATED"/>
    <property type="match status" value="1"/>
</dbReference>
<evidence type="ECO:0000313" key="3">
    <source>
        <dbReference type="Proteomes" id="UP000243525"/>
    </source>
</evidence>
<evidence type="ECO:0000259" key="1">
    <source>
        <dbReference type="SMART" id="SM00954"/>
    </source>
</evidence>
<reference evidence="2 3" key="1">
    <citation type="submission" date="2018-04" db="EMBL/GenBank/DDBJ databases">
        <title>Genomic Encyclopedia of Archaeal and Bacterial Type Strains, Phase II (KMG-II): from individual species to whole genera.</title>
        <authorList>
            <person name="Goeker M."/>
        </authorList>
    </citation>
    <scope>NUCLEOTIDE SEQUENCE [LARGE SCALE GENOMIC DNA]</scope>
    <source>
        <strain evidence="2 3">DSM 28823</strain>
    </source>
</reference>
<dbReference type="CDD" id="cd05399">
    <property type="entry name" value="NT_Rel-Spo_like"/>
    <property type="match status" value="1"/>
</dbReference>
<dbReference type="Pfam" id="PF04607">
    <property type="entry name" value="RelA_SpoT"/>
    <property type="match status" value="1"/>
</dbReference>
<dbReference type="EMBL" id="QAAD01000008">
    <property type="protein sequence ID" value="PTN08451.1"/>
    <property type="molecule type" value="Genomic_DNA"/>
</dbReference>
<dbReference type="Gene3D" id="3.30.460.10">
    <property type="entry name" value="Beta Polymerase, domain 2"/>
    <property type="match status" value="1"/>
</dbReference>
<name>A0A2T5C1B8_9BACT</name>
<organism evidence="2 3">
    <name type="scientific">Mangrovibacterium marinum</name>
    <dbReference type="NCBI Taxonomy" id="1639118"/>
    <lineage>
        <taxon>Bacteria</taxon>
        <taxon>Pseudomonadati</taxon>
        <taxon>Bacteroidota</taxon>
        <taxon>Bacteroidia</taxon>
        <taxon>Marinilabiliales</taxon>
        <taxon>Prolixibacteraceae</taxon>
        <taxon>Mangrovibacterium</taxon>
    </lineage>
</organism>
<dbReference type="Gene3D" id="1.10.287.860">
    <property type="entry name" value="Nucleotidyltransferase"/>
    <property type="match status" value="1"/>
</dbReference>
<keyword evidence="3" id="KW-1185">Reference proteome</keyword>
<comment type="caution">
    <text evidence="2">The sequence shown here is derived from an EMBL/GenBank/DDBJ whole genome shotgun (WGS) entry which is preliminary data.</text>
</comment>
<dbReference type="SMART" id="SM00954">
    <property type="entry name" value="RelA_SpoT"/>
    <property type="match status" value="1"/>
</dbReference>
<dbReference type="SUPFAM" id="SSF81301">
    <property type="entry name" value="Nucleotidyltransferase"/>
    <property type="match status" value="1"/>
</dbReference>
<feature type="domain" description="RelA/SpoT" evidence="1">
    <location>
        <begin position="44"/>
        <end position="179"/>
    </location>
</feature>
<dbReference type="GO" id="GO:0015969">
    <property type="term" value="P:guanosine tetraphosphate metabolic process"/>
    <property type="evidence" value="ECO:0007669"/>
    <property type="project" value="InterPro"/>
</dbReference>
<sequence>MKNIDQKIKEFNSYYHTNLGYYNEALSFLIQLINTLPNVESVSGRVKDYEECLSKFERKYAKGIPSSNKSYKIFDYLTDFIGIRVICLYSRDVKSIRRELSKYFREVAITDKTIQIESTDDKFGYKSLHLDLAINDKYNKNPEFSAYSSIRFELQIRTIIQDAWSVLDHKIKYKKSIPQSLKRRINRLAALFEIADDEFLRIDEEITMEEKKISDRLKMGDAAESNKPLDVFRFLFVALKHFPDYNFIEFKVDGFVQEILEIKEGFTEGELNRVLENYLQTAEDIARNEKKALNPYTKIRYCLYLSDRKLFSAILSPYQRKAATHRK</sequence>
<keyword evidence="2" id="KW-0808">Transferase</keyword>